<reference evidence="2 3" key="1">
    <citation type="submission" date="2018-01" db="EMBL/GenBank/DDBJ databases">
        <title>The draft genome sequence of Halioglobus lutimaris HF004.</title>
        <authorList>
            <person name="Du Z.-J."/>
            <person name="Shi M.-J."/>
        </authorList>
    </citation>
    <scope>NUCLEOTIDE SEQUENCE [LARGE SCALE GENOMIC DNA]</scope>
    <source>
        <strain evidence="2 3">HF004</strain>
    </source>
</reference>
<dbReference type="EMBL" id="PKUS01000001">
    <property type="protein sequence ID" value="PLW70565.1"/>
    <property type="molecule type" value="Genomic_DNA"/>
</dbReference>
<name>A0A2N5X7U6_9GAMM</name>
<organism evidence="2 3">
    <name type="scientific">Pseudohalioglobus lutimaris</name>
    <dbReference type="NCBI Taxonomy" id="1737061"/>
    <lineage>
        <taxon>Bacteria</taxon>
        <taxon>Pseudomonadati</taxon>
        <taxon>Pseudomonadota</taxon>
        <taxon>Gammaproteobacteria</taxon>
        <taxon>Cellvibrionales</taxon>
        <taxon>Halieaceae</taxon>
        <taxon>Pseudohalioglobus</taxon>
    </lineage>
</organism>
<dbReference type="SUPFAM" id="SSF53448">
    <property type="entry name" value="Nucleotide-diphospho-sugar transferases"/>
    <property type="match status" value="1"/>
</dbReference>
<comment type="caution">
    <text evidence="2">The sequence shown here is derived from an EMBL/GenBank/DDBJ whole genome shotgun (WGS) entry which is preliminary data.</text>
</comment>
<evidence type="ECO:0000259" key="1">
    <source>
        <dbReference type="Pfam" id="PF00535"/>
    </source>
</evidence>
<dbReference type="GO" id="GO:0016758">
    <property type="term" value="F:hexosyltransferase activity"/>
    <property type="evidence" value="ECO:0007669"/>
    <property type="project" value="UniProtKB-ARBA"/>
</dbReference>
<evidence type="ECO:0000313" key="3">
    <source>
        <dbReference type="Proteomes" id="UP000235005"/>
    </source>
</evidence>
<proteinExistence type="predicted"/>
<protein>
    <submittedName>
        <fullName evidence="2">Glycosyltransferase family 2 protein</fullName>
    </submittedName>
</protein>
<dbReference type="CDD" id="cd00761">
    <property type="entry name" value="Glyco_tranf_GTA_type"/>
    <property type="match status" value="1"/>
</dbReference>
<dbReference type="InterPro" id="IPR001173">
    <property type="entry name" value="Glyco_trans_2-like"/>
</dbReference>
<dbReference type="Pfam" id="PF00535">
    <property type="entry name" value="Glycos_transf_2"/>
    <property type="match status" value="1"/>
</dbReference>
<keyword evidence="3" id="KW-1185">Reference proteome</keyword>
<sequence length="311" mass="35505">MDLKTENTPSQPLVSIVTATYNCSHLLRFSIQSVVNSTFRDWELLVVGDHCTDDTEEVVNSFGDSRIKYHNLPTNSGQQSAPNNYGVSKATGRYLCFLNQDDMFFPDHLEQMVRTIALNKANIILARYAVVLPFSDNSDPVIVNGGSPLNETRYHPAKWYIASSWFMYRQDALDVGEWKDQNELAIPPSQEWLFRAYRVGKIISCTEEPSLIALYSGARKGSYSNESTFEHAYIYDLMKHDSFRCTLVNSIRKNESDLNKSPRKAIRNLYDRVAETLLAPIGIHPFLPEMLIRYGGRGGFVRKWRSKIKSL</sequence>
<accession>A0A2N5X7U6</accession>
<evidence type="ECO:0000313" key="2">
    <source>
        <dbReference type="EMBL" id="PLW70565.1"/>
    </source>
</evidence>
<keyword evidence="2" id="KW-0808">Transferase</keyword>
<dbReference type="AlphaFoldDB" id="A0A2N5X7U6"/>
<dbReference type="InterPro" id="IPR029044">
    <property type="entry name" value="Nucleotide-diphossugar_trans"/>
</dbReference>
<dbReference type="Gene3D" id="3.90.550.10">
    <property type="entry name" value="Spore Coat Polysaccharide Biosynthesis Protein SpsA, Chain A"/>
    <property type="match status" value="1"/>
</dbReference>
<dbReference type="Proteomes" id="UP000235005">
    <property type="component" value="Unassembled WGS sequence"/>
</dbReference>
<feature type="domain" description="Glycosyltransferase 2-like" evidence="1">
    <location>
        <begin position="15"/>
        <end position="173"/>
    </location>
</feature>
<dbReference type="OrthoDB" id="9801954at2"/>
<gene>
    <name evidence="2" type="ORF">C0039_00065</name>
</gene>
<dbReference type="PANTHER" id="PTHR22916">
    <property type="entry name" value="GLYCOSYLTRANSFERASE"/>
    <property type="match status" value="1"/>
</dbReference>